<dbReference type="PANTHER" id="PTHR24148:SF64">
    <property type="entry name" value="HETEROKARYON INCOMPATIBILITY DOMAIN-CONTAINING PROTEIN"/>
    <property type="match status" value="1"/>
</dbReference>
<evidence type="ECO:0000313" key="3">
    <source>
        <dbReference type="Proteomes" id="UP000676310"/>
    </source>
</evidence>
<organism evidence="2 3">
    <name type="scientific">Alternaria atra</name>
    <dbReference type="NCBI Taxonomy" id="119953"/>
    <lineage>
        <taxon>Eukaryota</taxon>
        <taxon>Fungi</taxon>
        <taxon>Dikarya</taxon>
        <taxon>Ascomycota</taxon>
        <taxon>Pezizomycotina</taxon>
        <taxon>Dothideomycetes</taxon>
        <taxon>Pleosporomycetidae</taxon>
        <taxon>Pleosporales</taxon>
        <taxon>Pleosporineae</taxon>
        <taxon>Pleosporaceae</taxon>
        <taxon>Alternaria</taxon>
        <taxon>Alternaria sect. Ulocladioides</taxon>
    </lineage>
</organism>
<reference evidence="2" key="1">
    <citation type="submission" date="2021-05" db="EMBL/GenBank/DDBJ databases">
        <authorList>
            <person name="Stam R."/>
        </authorList>
    </citation>
    <scope>NUCLEOTIDE SEQUENCE</scope>
    <source>
        <strain evidence="2">CS162</strain>
    </source>
</reference>
<comment type="caution">
    <text evidence="2">The sequence shown here is derived from an EMBL/GenBank/DDBJ whole genome shotgun (WGS) entry which is preliminary data.</text>
</comment>
<dbReference type="RefSeq" id="XP_043164697.1">
    <property type="nucleotide sequence ID" value="XM_043308762.1"/>
</dbReference>
<gene>
    <name evidence="2" type="ORF">ALTATR162_LOCUS1167</name>
</gene>
<sequence>MAKIYRPLVRDEVRFVRIRPGAWTDPIQYDLVYLLLPTAEFGPVDAWFPEVSSSVARTFQQLNPIEPPTYLDETPMQKTVNLIAGLRQLRALLGDSSHAPEIFGNPNIMFWIDALCIDQENVDEKSMQAPRMGTIYGSAVTVVAWLGENGADDGKIREIMDLFDTVRPKELLNFFKRIDAIMESLSNERLSDIELTLECLSHQPWFDRIWVVQEMLYMPEYTSFTPANLGLLQARGPCCGYCVMT</sequence>
<dbReference type="InterPro" id="IPR052895">
    <property type="entry name" value="HetReg/Transcr_Mod"/>
</dbReference>
<accession>A0A8J2MX66</accession>
<dbReference type="PANTHER" id="PTHR24148">
    <property type="entry name" value="ANKYRIN REPEAT DOMAIN-CONTAINING PROTEIN 39 HOMOLOG-RELATED"/>
    <property type="match status" value="1"/>
</dbReference>
<feature type="domain" description="Heterokaryon incompatibility" evidence="1">
    <location>
        <begin position="109"/>
        <end position="214"/>
    </location>
</feature>
<dbReference type="OrthoDB" id="2157530at2759"/>
<keyword evidence="3" id="KW-1185">Reference proteome</keyword>
<name>A0A8J2MX66_9PLEO</name>
<dbReference type="AlphaFoldDB" id="A0A8J2MX66"/>
<dbReference type="GeneID" id="67011967"/>
<dbReference type="Pfam" id="PF06985">
    <property type="entry name" value="HET"/>
    <property type="match status" value="1"/>
</dbReference>
<evidence type="ECO:0000259" key="1">
    <source>
        <dbReference type="Pfam" id="PF06985"/>
    </source>
</evidence>
<protein>
    <recommendedName>
        <fullName evidence="1">Heterokaryon incompatibility domain-containing protein</fullName>
    </recommendedName>
</protein>
<dbReference type="Proteomes" id="UP000676310">
    <property type="component" value="Unassembled WGS sequence"/>
</dbReference>
<dbReference type="EMBL" id="CAJRGZ010000015">
    <property type="protein sequence ID" value="CAG5142519.1"/>
    <property type="molecule type" value="Genomic_DNA"/>
</dbReference>
<evidence type="ECO:0000313" key="2">
    <source>
        <dbReference type="EMBL" id="CAG5142519.1"/>
    </source>
</evidence>
<proteinExistence type="predicted"/>
<dbReference type="InterPro" id="IPR010730">
    <property type="entry name" value="HET"/>
</dbReference>